<dbReference type="PANTHER" id="PTHR24113:SF12">
    <property type="entry name" value="RAN GTPASE-ACTIVATING PROTEIN 1"/>
    <property type="match status" value="1"/>
</dbReference>
<protein>
    <submittedName>
        <fullName evidence="4">Uncharacterized protein</fullName>
    </submittedName>
</protein>
<name>A0ABU5NEV5_9RICK</name>
<accession>A0ABU5NEV5</accession>
<dbReference type="SUPFAM" id="SSF52047">
    <property type="entry name" value="RNI-like"/>
    <property type="match status" value="1"/>
</dbReference>
<dbReference type="InterPro" id="IPR027038">
    <property type="entry name" value="RanGap"/>
</dbReference>
<gene>
    <name evidence="4" type="ORF">Megvenef_01674</name>
</gene>
<dbReference type="PROSITE" id="PS51450">
    <property type="entry name" value="LRR"/>
    <property type="match status" value="1"/>
</dbReference>
<dbReference type="SMART" id="SM00368">
    <property type="entry name" value="LRR_RI"/>
    <property type="match status" value="3"/>
</dbReference>
<dbReference type="Proteomes" id="UP001291687">
    <property type="component" value="Unassembled WGS sequence"/>
</dbReference>
<dbReference type="Pfam" id="PF13516">
    <property type="entry name" value="LRR_6"/>
    <property type="match status" value="2"/>
</dbReference>
<keyword evidence="2" id="KW-0433">Leucine-rich repeat</keyword>
<dbReference type="InterPro" id="IPR032675">
    <property type="entry name" value="LRR_dom_sf"/>
</dbReference>
<evidence type="ECO:0000256" key="2">
    <source>
        <dbReference type="ARBA" id="ARBA00022614"/>
    </source>
</evidence>
<evidence type="ECO:0000313" key="4">
    <source>
        <dbReference type="EMBL" id="MEA0971690.1"/>
    </source>
</evidence>
<proteinExistence type="predicted"/>
<keyword evidence="3" id="KW-0677">Repeat</keyword>
<dbReference type="InterPro" id="IPR001611">
    <property type="entry name" value="Leu-rich_rpt"/>
</dbReference>
<reference evidence="4 5" key="1">
    <citation type="submission" date="2023-03" db="EMBL/GenBank/DDBJ databases">
        <title>Host association and intracellularity evolved multiple times independently in the Rickettsiales.</title>
        <authorList>
            <person name="Castelli M."/>
            <person name="Nardi T."/>
            <person name="Gammuto L."/>
            <person name="Bellinzona G."/>
            <person name="Sabaneyeva E."/>
            <person name="Potekhin A."/>
            <person name="Serra V."/>
            <person name="Petroni G."/>
            <person name="Sassera D."/>
        </authorList>
    </citation>
    <scope>NUCLEOTIDE SEQUENCE [LARGE SCALE GENOMIC DNA]</scope>
    <source>
        <strain evidence="4 5">Sr 2-6</strain>
    </source>
</reference>
<dbReference type="Gene3D" id="3.80.10.10">
    <property type="entry name" value="Ribonuclease Inhibitor"/>
    <property type="match status" value="1"/>
</dbReference>
<dbReference type="EMBL" id="JARJFB010000216">
    <property type="protein sequence ID" value="MEA0971690.1"/>
    <property type="molecule type" value="Genomic_DNA"/>
</dbReference>
<sequence>MSGHTKKNPYGDSETIDQIIEFSRRKSADCWGSNALHHGSGGKDAPQYIKAINLGRTDMHDKDAGNLFYVLRDFNFNLDILNLSNNRIGDLGVESMIYGITSLQYQTLYSAESGWKPYQSNLKTVQSVITINLSNNQIGDKGAYILADHLAKGNLPNTKFIDVSGNHISYEGNTKFAKGLQNMKQDIKILINKVLPINSVTSGVKKQSDLFFGSKEEKHAIIKDYLKHAQNNGVDIKNVTVSKDIFTSAINGGKLGINFTFGWAKCSVVPNDIKTFAADQIIATASKKAGIVNTIIGVVTCYFETFDESGASQQGIQFMNDIGLVGQGEFLENVE</sequence>
<dbReference type="PANTHER" id="PTHR24113">
    <property type="entry name" value="RAN GTPASE-ACTIVATING PROTEIN 1"/>
    <property type="match status" value="1"/>
</dbReference>
<evidence type="ECO:0000256" key="1">
    <source>
        <dbReference type="ARBA" id="ARBA00022468"/>
    </source>
</evidence>
<keyword evidence="5" id="KW-1185">Reference proteome</keyword>
<keyword evidence="1" id="KW-0343">GTPase activation</keyword>
<evidence type="ECO:0000256" key="3">
    <source>
        <dbReference type="ARBA" id="ARBA00022737"/>
    </source>
</evidence>
<evidence type="ECO:0000313" key="5">
    <source>
        <dbReference type="Proteomes" id="UP001291687"/>
    </source>
</evidence>
<comment type="caution">
    <text evidence="4">The sequence shown here is derived from an EMBL/GenBank/DDBJ whole genome shotgun (WGS) entry which is preliminary data.</text>
</comment>
<organism evidence="4 5">
    <name type="scientific">Candidatus Megaera venefica</name>
    <dbReference type="NCBI Taxonomy" id="2055910"/>
    <lineage>
        <taxon>Bacteria</taxon>
        <taxon>Pseudomonadati</taxon>
        <taxon>Pseudomonadota</taxon>
        <taxon>Alphaproteobacteria</taxon>
        <taxon>Rickettsiales</taxon>
        <taxon>Rickettsiaceae</taxon>
        <taxon>Candidatus Megaera</taxon>
    </lineage>
</organism>